<evidence type="ECO:0000259" key="6">
    <source>
        <dbReference type="PROSITE" id="PS50901"/>
    </source>
</evidence>
<protein>
    <recommendedName>
        <fullName evidence="6">FtsK domain-containing protein</fullName>
    </recommendedName>
</protein>
<keyword evidence="1 3" id="KW-0547">Nucleotide-binding</keyword>
<keyword evidence="5" id="KW-1133">Transmembrane helix</keyword>
<keyword evidence="5" id="KW-0472">Membrane</keyword>
<feature type="domain" description="FtsK" evidence="6">
    <location>
        <begin position="246"/>
        <end position="419"/>
    </location>
</feature>
<dbReference type="PROSITE" id="PS50901">
    <property type="entry name" value="FTSK"/>
    <property type="match status" value="1"/>
</dbReference>
<dbReference type="PANTHER" id="PTHR22683">
    <property type="entry name" value="SPORULATION PROTEIN RELATED"/>
    <property type="match status" value="1"/>
</dbReference>
<dbReference type="EMBL" id="BAAANF010000010">
    <property type="protein sequence ID" value="GAA1685472.1"/>
    <property type="molecule type" value="Genomic_DNA"/>
</dbReference>
<keyword evidence="5" id="KW-0812">Transmembrane</keyword>
<feature type="region of interest" description="Disordered" evidence="4">
    <location>
        <begin position="555"/>
        <end position="606"/>
    </location>
</feature>
<comment type="caution">
    <text evidence="7">The sequence shown here is derived from an EMBL/GenBank/DDBJ whole genome shotgun (WGS) entry which is preliminary data.</text>
</comment>
<keyword evidence="8" id="KW-1185">Reference proteome</keyword>
<dbReference type="Pfam" id="PF01580">
    <property type="entry name" value="FtsK_SpoIIIE"/>
    <property type="match status" value="1"/>
</dbReference>
<evidence type="ECO:0000313" key="8">
    <source>
        <dbReference type="Proteomes" id="UP001500280"/>
    </source>
</evidence>
<dbReference type="Gene3D" id="3.40.50.300">
    <property type="entry name" value="P-loop containing nucleotide triphosphate hydrolases"/>
    <property type="match status" value="1"/>
</dbReference>
<feature type="transmembrane region" description="Helical" evidence="5">
    <location>
        <begin position="43"/>
        <end position="64"/>
    </location>
</feature>
<dbReference type="InterPro" id="IPR027417">
    <property type="entry name" value="P-loop_NTPase"/>
</dbReference>
<accession>A0ABN2HC97</accession>
<sequence length="606" mass="65589">MFWVLGMGLGSFYRYRSELAPAYWWLGALLTGAWLHASHPGWWPVPVVAAGVALGVLAWRPGWLMRRWPLLARWRVRLWAAGFAPAVAATVALAAVYGPSAGDLPTYSALAGLVFAVPWWWREDRRRLTRVRLIRERFADTAEQAGLGGARMVSAQIGKWGWSGRVKMRRGQHYADAVSAVPALESALGSRVGSVRVEQVADDAAEFLLRLVETDPHAAPIPWEPRTATAKASITDPVTVGIFEDGAPVTVSFLRRHVLIGGATDSGKSGLLNVILARIAECGDTAVWGIDLKKGMELAPWSNVLQRLATDNESAEALLQAGVDELEKRAEFLTMRGRREWYPKFDEPQLFIMIDEYAELSRKGQKLADSIARRGRAVAVCLLIATQRPTQKAMGEGSALRGQMNVRFCLRVNEAPDVDLILGAGKLRAGWDTTGFDGPGKFLVSAAGMETPRRGRAYLITDADVTETAITHSRHDSVTMRQAAEIITGGADSGFDGRSGGPEAIGTPPGVSGPEMALWSALRDAPPEGVPVGSLQAATGRGRRWVYKRLETGRADGTVTSPSYGRWRATMTRQQPAPAELDTGPVDQEGAPPAEPTQDPAGDHGL</sequence>
<dbReference type="PANTHER" id="PTHR22683:SF41">
    <property type="entry name" value="DNA TRANSLOCASE FTSK"/>
    <property type="match status" value="1"/>
</dbReference>
<proteinExistence type="predicted"/>
<feature type="binding site" evidence="3">
    <location>
        <begin position="262"/>
        <end position="269"/>
    </location>
    <ligand>
        <name>ATP</name>
        <dbReference type="ChEBI" id="CHEBI:30616"/>
    </ligand>
</feature>
<keyword evidence="2 3" id="KW-0067">ATP-binding</keyword>
<name>A0ABN2HC97_9ACTN</name>
<evidence type="ECO:0000256" key="5">
    <source>
        <dbReference type="SAM" id="Phobius"/>
    </source>
</evidence>
<dbReference type="Proteomes" id="UP001500280">
    <property type="component" value="Unassembled WGS sequence"/>
</dbReference>
<evidence type="ECO:0000256" key="4">
    <source>
        <dbReference type="SAM" id="MobiDB-lite"/>
    </source>
</evidence>
<dbReference type="InterPro" id="IPR002543">
    <property type="entry name" value="FtsK_dom"/>
</dbReference>
<evidence type="ECO:0000256" key="1">
    <source>
        <dbReference type="ARBA" id="ARBA00022741"/>
    </source>
</evidence>
<feature type="transmembrane region" description="Helical" evidence="5">
    <location>
        <begin position="20"/>
        <end position="37"/>
    </location>
</feature>
<feature type="transmembrane region" description="Helical" evidence="5">
    <location>
        <begin position="76"/>
        <end position="98"/>
    </location>
</feature>
<dbReference type="SUPFAM" id="SSF52540">
    <property type="entry name" value="P-loop containing nucleoside triphosphate hydrolases"/>
    <property type="match status" value="1"/>
</dbReference>
<gene>
    <name evidence="7" type="ORF">GCM10009745_32460</name>
</gene>
<organism evidence="7 8">
    <name type="scientific">Kribbella yunnanensis</name>
    <dbReference type="NCBI Taxonomy" id="190194"/>
    <lineage>
        <taxon>Bacteria</taxon>
        <taxon>Bacillati</taxon>
        <taxon>Actinomycetota</taxon>
        <taxon>Actinomycetes</taxon>
        <taxon>Propionibacteriales</taxon>
        <taxon>Kribbellaceae</taxon>
        <taxon>Kribbella</taxon>
    </lineage>
</organism>
<evidence type="ECO:0000313" key="7">
    <source>
        <dbReference type="EMBL" id="GAA1685472.1"/>
    </source>
</evidence>
<evidence type="ECO:0000256" key="3">
    <source>
        <dbReference type="PROSITE-ProRule" id="PRU00289"/>
    </source>
</evidence>
<reference evidence="7 8" key="1">
    <citation type="journal article" date="2019" name="Int. J. Syst. Evol. Microbiol.">
        <title>The Global Catalogue of Microorganisms (GCM) 10K type strain sequencing project: providing services to taxonomists for standard genome sequencing and annotation.</title>
        <authorList>
            <consortium name="The Broad Institute Genomics Platform"/>
            <consortium name="The Broad Institute Genome Sequencing Center for Infectious Disease"/>
            <person name="Wu L."/>
            <person name="Ma J."/>
        </authorList>
    </citation>
    <scope>NUCLEOTIDE SEQUENCE [LARGE SCALE GENOMIC DNA]</scope>
    <source>
        <strain evidence="7 8">JCM 14307</strain>
    </source>
</reference>
<dbReference type="InterPro" id="IPR050206">
    <property type="entry name" value="FtsK/SpoIIIE/SftA"/>
</dbReference>
<evidence type="ECO:0000256" key="2">
    <source>
        <dbReference type="ARBA" id="ARBA00022840"/>
    </source>
</evidence>